<dbReference type="InterPro" id="IPR011008">
    <property type="entry name" value="Dimeric_a/b-barrel"/>
</dbReference>
<feature type="domain" description="HTH asnC-type" evidence="4">
    <location>
        <begin position="6"/>
        <end position="67"/>
    </location>
</feature>
<dbReference type="RefSeq" id="WP_311421264.1">
    <property type="nucleotide sequence ID" value="NZ_JAVREH010000002.1"/>
</dbReference>
<dbReference type="PANTHER" id="PTHR30154:SF34">
    <property type="entry name" value="TRANSCRIPTIONAL REGULATOR AZLB"/>
    <property type="match status" value="1"/>
</dbReference>
<keyword evidence="6" id="KW-1185">Reference proteome</keyword>
<dbReference type="PRINTS" id="PR00033">
    <property type="entry name" value="HTHASNC"/>
</dbReference>
<sequence length="166" mass="17676">MVRRELDALDVSILSALRSAPRAGYLELSRLLQVSRATIQARLERLERDGVVSGYGPDVDLTAAGYPVLAFATLEIAQGRLDEVTAAMAAIPAVVEAYATTGPGDVHCRLAAASHEDLQQVLIQVSQIPGVARSTSVVALTRLVEHRAVELLAAAEVRPASRTTPR</sequence>
<dbReference type="InterPro" id="IPR000485">
    <property type="entry name" value="AsnC-type_HTH_dom"/>
</dbReference>
<dbReference type="SMART" id="SM00344">
    <property type="entry name" value="HTH_ASNC"/>
    <property type="match status" value="1"/>
</dbReference>
<dbReference type="InterPro" id="IPR036390">
    <property type="entry name" value="WH_DNA-bd_sf"/>
</dbReference>
<dbReference type="InterPro" id="IPR036388">
    <property type="entry name" value="WH-like_DNA-bd_sf"/>
</dbReference>
<reference evidence="6" key="1">
    <citation type="submission" date="2023-07" db="EMBL/GenBank/DDBJ databases">
        <title>30 novel species of actinomycetes from the DSMZ collection.</title>
        <authorList>
            <person name="Nouioui I."/>
        </authorList>
    </citation>
    <scope>NUCLEOTIDE SEQUENCE [LARGE SCALE GENOMIC DNA]</scope>
    <source>
        <strain evidence="6">DSM 44399</strain>
    </source>
</reference>
<dbReference type="Proteomes" id="UP001183176">
    <property type="component" value="Unassembled WGS sequence"/>
</dbReference>
<keyword evidence="2" id="KW-0238">DNA-binding</keyword>
<dbReference type="Pfam" id="PF13404">
    <property type="entry name" value="HTH_AsnC-type"/>
    <property type="match status" value="1"/>
</dbReference>
<comment type="caution">
    <text evidence="5">The sequence shown here is derived from an EMBL/GenBank/DDBJ whole genome shotgun (WGS) entry which is preliminary data.</text>
</comment>
<gene>
    <name evidence="5" type="ORF">RM423_01690</name>
</gene>
<organism evidence="5 6">
    <name type="scientific">Jatrophihabitans lederbergiae</name>
    <dbReference type="NCBI Taxonomy" id="3075547"/>
    <lineage>
        <taxon>Bacteria</taxon>
        <taxon>Bacillati</taxon>
        <taxon>Actinomycetota</taxon>
        <taxon>Actinomycetes</taxon>
        <taxon>Jatrophihabitantales</taxon>
        <taxon>Jatrophihabitantaceae</taxon>
        <taxon>Jatrophihabitans</taxon>
    </lineage>
</organism>
<dbReference type="InterPro" id="IPR019888">
    <property type="entry name" value="Tscrpt_reg_AsnC-like"/>
</dbReference>
<evidence type="ECO:0000256" key="1">
    <source>
        <dbReference type="ARBA" id="ARBA00023015"/>
    </source>
</evidence>
<dbReference type="Gene3D" id="3.30.70.920">
    <property type="match status" value="1"/>
</dbReference>
<evidence type="ECO:0000259" key="4">
    <source>
        <dbReference type="PROSITE" id="PS50956"/>
    </source>
</evidence>
<dbReference type="Gene3D" id="1.10.10.10">
    <property type="entry name" value="Winged helix-like DNA-binding domain superfamily/Winged helix DNA-binding domain"/>
    <property type="match status" value="1"/>
</dbReference>
<evidence type="ECO:0000313" key="5">
    <source>
        <dbReference type="EMBL" id="MDT0260102.1"/>
    </source>
</evidence>
<evidence type="ECO:0000256" key="3">
    <source>
        <dbReference type="ARBA" id="ARBA00023163"/>
    </source>
</evidence>
<accession>A0ABU2J544</accession>
<dbReference type="SUPFAM" id="SSF46785">
    <property type="entry name" value="Winged helix' DNA-binding domain"/>
    <property type="match status" value="1"/>
</dbReference>
<dbReference type="Pfam" id="PF01037">
    <property type="entry name" value="AsnC_trans_reg"/>
    <property type="match status" value="1"/>
</dbReference>
<proteinExistence type="predicted"/>
<keyword evidence="1" id="KW-0805">Transcription regulation</keyword>
<dbReference type="InterPro" id="IPR019887">
    <property type="entry name" value="Tscrpt_reg_AsnC/Lrp_C"/>
</dbReference>
<protein>
    <submittedName>
        <fullName evidence="5">Lrp/AsnC family transcriptional regulator</fullName>
    </submittedName>
</protein>
<evidence type="ECO:0000313" key="6">
    <source>
        <dbReference type="Proteomes" id="UP001183176"/>
    </source>
</evidence>
<dbReference type="SUPFAM" id="SSF54909">
    <property type="entry name" value="Dimeric alpha+beta barrel"/>
    <property type="match status" value="1"/>
</dbReference>
<dbReference type="PROSITE" id="PS50956">
    <property type="entry name" value="HTH_ASNC_2"/>
    <property type="match status" value="1"/>
</dbReference>
<dbReference type="PANTHER" id="PTHR30154">
    <property type="entry name" value="LEUCINE-RESPONSIVE REGULATORY PROTEIN"/>
    <property type="match status" value="1"/>
</dbReference>
<keyword evidence="3" id="KW-0804">Transcription</keyword>
<dbReference type="EMBL" id="JAVREH010000002">
    <property type="protein sequence ID" value="MDT0260102.1"/>
    <property type="molecule type" value="Genomic_DNA"/>
</dbReference>
<name>A0ABU2J544_9ACTN</name>
<evidence type="ECO:0000256" key="2">
    <source>
        <dbReference type="ARBA" id="ARBA00023125"/>
    </source>
</evidence>